<sequence>MFHSYTVKLPICLLLILKCQIIGAAPFRGVKSYEIFINEVVSMVKQELHDRLKTGMYYVRLPESLVSESGDSIQLGEDRWARVFGLTFRFARNGYCNKWRKRGQNTLHCPVKFEDLEIQLPKLDNDTIVYVVHVTIKGMLVFEEDISQMFFQRFIWHVKYEMMDSERKTVNNPPYVYSLKNKSPLGLRAILQTRLINLIEYGEFKDAVISSLRRIPKPKDISGY</sequence>
<accession>A0A6B0V4D0</accession>
<feature type="chain" id="PRO_5025411013" evidence="1">
    <location>
        <begin position="25"/>
        <end position="224"/>
    </location>
</feature>
<protein>
    <submittedName>
        <fullName evidence="2">Putative secreted protein</fullName>
    </submittedName>
</protein>
<organism evidence="2">
    <name type="scientific">Ixodes ricinus</name>
    <name type="common">Common tick</name>
    <name type="synonym">Acarus ricinus</name>
    <dbReference type="NCBI Taxonomy" id="34613"/>
    <lineage>
        <taxon>Eukaryota</taxon>
        <taxon>Metazoa</taxon>
        <taxon>Ecdysozoa</taxon>
        <taxon>Arthropoda</taxon>
        <taxon>Chelicerata</taxon>
        <taxon>Arachnida</taxon>
        <taxon>Acari</taxon>
        <taxon>Parasitiformes</taxon>
        <taxon>Ixodida</taxon>
        <taxon>Ixodoidea</taxon>
        <taxon>Ixodidae</taxon>
        <taxon>Ixodinae</taxon>
        <taxon>Ixodes</taxon>
    </lineage>
</organism>
<reference evidence="2" key="1">
    <citation type="submission" date="2019-12" db="EMBL/GenBank/DDBJ databases">
        <title>An insight into the sialome of adult female Ixodes ricinus ticks feeding for 6 days.</title>
        <authorList>
            <person name="Perner J."/>
            <person name="Ribeiro J.M.C."/>
        </authorList>
    </citation>
    <scope>NUCLEOTIDE SEQUENCE</scope>
    <source>
        <strain evidence="2">Semi-engorged</strain>
        <tissue evidence="2">Salivary glands</tissue>
    </source>
</reference>
<dbReference type="EMBL" id="GIFC01014582">
    <property type="protein sequence ID" value="MXU96665.1"/>
    <property type="molecule type" value="Transcribed_RNA"/>
</dbReference>
<proteinExistence type="predicted"/>
<evidence type="ECO:0000256" key="1">
    <source>
        <dbReference type="SAM" id="SignalP"/>
    </source>
</evidence>
<dbReference type="AlphaFoldDB" id="A0A6B0V4D0"/>
<feature type="signal peptide" evidence="1">
    <location>
        <begin position="1"/>
        <end position="24"/>
    </location>
</feature>
<keyword evidence="1" id="KW-0732">Signal</keyword>
<evidence type="ECO:0000313" key="2">
    <source>
        <dbReference type="EMBL" id="MXU96665.1"/>
    </source>
</evidence>
<name>A0A6B0V4D0_IXORI</name>